<evidence type="ECO:0000313" key="2">
    <source>
        <dbReference type="EMBL" id="GMI04978.1"/>
    </source>
</evidence>
<dbReference type="EMBL" id="BRXX01000324">
    <property type="protein sequence ID" value="GMI04978.1"/>
    <property type="molecule type" value="Genomic_DNA"/>
</dbReference>
<name>A0A9W7CFU1_9STRA</name>
<dbReference type="Gene3D" id="1.25.10.10">
    <property type="entry name" value="Leucine-rich Repeat Variant"/>
    <property type="match status" value="1"/>
</dbReference>
<feature type="compositionally biased region" description="Low complexity" evidence="1">
    <location>
        <begin position="31"/>
        <end position="49"/>
    </location>
</feature>
<feature type="compositionally biased region" description="Basic and acidic residues" evidence="1">
    <location>
        <begin position="1"/>
        <end position="16"/>
    </location>
</feature>
<dbReference type="Proteomes" id="UP001165160">
    <property type="component" value="Unassembled WGS sequence"/>
</dbReference>
<feature type="region of interest" description="Disordered" evidence="1">
    <location>
        <begin position="206"/>
        <end position="233"/>
    </location>
</feature>
<dbReference type="SUPFAM" id="SSF48371">
    <property type="entry name" value="ARM repeat"/>
    <property type="match status" value="1"/>
</dbReference>
<evidence type="ECO:0000313" key="3">
    <source>
        <dbReference type="Proteomes" id="UP001165160"/>
    </source>
</evidence>
<organism evidence="2 3">
    <name type="scientific">Triparma verrucosa</name>
    <dbReference type="NCBI Taxonomy" id="1606542"/>
    <lineage>
        <taxon>Eukaryota</taxon>
        <taxon>Sar</taxon>
        <taxon>Stramenopiles</taxon>
        <taxon>Ochrophyta</taxon>
        <taxon>Bolidophyceae</taxon>
        <taxon>Parmales</taxon>
        <taxon>Triparmaceae</taxon>
        <taxon>Triparma</taxon>
    </lineage>
</organism>
<reference evidence="3" key="1">
    <citation type="journal article" date="2023" name="Commun. Biol.">
        <title>Genome analysis of Parmales, the sister group of diatoms, reveals the evolutionary specialization of diatoms from phago-mixotrophs to photoautotrophs.</title>
        <authorList>
            <person name="Ban H."/>
            <person name="Sato S."/>
            <person name="Yoshikawa S."/>
            <person name="Yamada K."/>
            <person name="Nakamura Y."/>
            <person name="Ichinomiya M."/>
            <person name="Sato N."/>
            <person name="Blanc-Mathieu R."/>
            <person name="Endo H."/>
            <person name="Kuwata A."/>
            <person name="Ogata H."/>
        </authorList>
    </citation>
    <scope>NUCLEOTIDE SEQUENCE [LARGE SCALE GENOMIC DNA]</scope>
    <source>
        <strain evidence="3">NIES 3699</strain>
    </source>
</reference>
<feature type="compositionally biased region" description="Pro residues" evidence="1">
    <location>
        <begin position="50"/>
        <end position="62"/>
    </location>
</feature>
<evidence type="ECO:0000256" key="1">
    <source>
        <dbReference type="SAM" id="MobiDB-lite"/>
    </source>
</evidence>
<accession>A0A9W7CFU1</accession>
<dbReference type="InterPro" id="IPR016024">
    <property type="entry name" value="ARM-type_fold"/>
</dbReference>
<sequence length="703" mass="79393">MATEQEQDRTGKKEESGLVPTLPTIDPPSSPSISDPQRPTAPLLENLPPSSSPKPLPTPPSEPPKKSYLPAWLLASKELSASVRRNSLECNVRLASLKTTVETFNDLCESTRRADELAKRPKTPEPPKPPVFISDALGADVACVILQFCTLPEWLRYSMTCTKVLRFVTLERADLWTSYYERHFLDYWEDVDTIAWKAEFEEEMKQENAWEEEEEEEEEKKPTSSMSLRSSQRNLPSLQDVHEVNCTKKRTKVLLHAKAVHQVRKAFGKLRKDRSRERHRDPSPYVYNKRKDKTVAFPMPLRMSLNERSQPKSTGLIMSQVNTSSADQRKIILKAMLKMGYLTANPRDRLTCNEFLDFGAVTMCTALLANESGAVKELAALCLGNLIITPPRELDADEETRLGTGQIFGYKSDFEIELRHVLRKEVIAVNGLAALMELLSSPQARVTLHGTASTHSYQQDRIASMRCQSLANKHASRSLINLLLPDLEICVGDKEFWYVEADEEQEEKVEERGEEEKGEEAEKVIRTVQVIRRNGVETIPVPVGRPKRNPRLLARLGPAFTSHSKEMNWTCYYFYSSGTLKDVYSMRFRVGLDGTMQGRGEDVMGSFDLDGQGDNIFGEVSFAFSKTYLNRGLTSRGGHVCHIGFWSGGQVLGNLSLGLWGVWETVSGQHHFELRKGGVFRMIPSYLIDNCSREVVAWDVRAA</sequence>
<feature type="region of interest" description="Disordered" evidence="1">
    <location>
        <begin position="1"/>
        <end position="64"/>
    </location>
</feature>
<protein>
    <submittedName>
        <fullName evidence="2">Uncharacterized protein</fullName>
    </submittedName>
</protein>
<dbReference type="InterPro" id="IPR011989">
    <property type="entry name" value="ARM-like"/>
</dbReference>
<gene>
    <name evidence="2" type="ORF">TrVE_jg8173</name>
</gene>
<keyword evidence="3" id="KW-1185">Reference proteome</keyword>
<dbReference type="AlphaFoldDB" id="A0A9W7CFU1"/>
<feature type="compositionally biased region" description="Polar residues" evidence="1">
    <location>
        <begin position="223"/>
        <end position="233"/>
    </location>
</feature>
<feature type="compositionally biased region" description="Acidic residues" evidence="1">
    <location>
        <begin position="209"/>
        <end position="218"/>
    </location>
</feature>
<comment type="caution">
    <text evidence="2">The sequence shown here is derived from an EMBL/GenBank/DDBJ whole genome shotgun (WGS) entry which is preliminary data.</text>
</comment>
<proteinExistence type="predicted"/>